<evidence type="ECO:0000256" key="1">
    <source>
        <dbReference type="PROSITE-ProRule" id="PRU00723"/>
    </source>
</evidence>
<name>G0UD20_TRYVY</name>
<feature type="domain" description="C3H1-type" evidence="3">
    <location>
        <begin position="52"/>
        <end position="79"/>
    </location>
</feature>
<dbReference type="VEuPathDB" id="TriTrypDB:TvY486_1112140"/>
<feature type="zinc finger region" description="C3H1-type" evidence="1">
    <location>
        <begin position="52"/>
        <end position="79"/>
    </location>
</feature>
<organism evidence="4">
    <name type="scientific">Trypanosoma vivax (strain Y486)</name>
    <dbReference type="NCBI Taxonomy" id="1055687"/>
    <lineage>
        <taxon>Eukaryota</taxon>
        <taxon>Discoba</taxon>
        <taxon>Euglenozoa</taxon>
        <taxon>Kinetoplastea</taxon>
        <taxon>Metakinetoplastina</taxon>
        <taxon>Trypanosomatida</taxon>
        <taxon>Trypanosomatidae</taxon>
        <taxon>Trypanosoma</taxon>
        <taxon>Duttonella</taxon>
    </lineage>
</organism>
<evidence type="ECO:0000313" key="4">
    <source>
        <dbReference type="EMBL" id="CCC53730.1"/>
    </source>
</evidence>
<feature type="domain" description="C3H1-type" evidence="3">
    <location>
        <begin position="160"/>
        <end position="187"/>
    </location>
</feature>
<dbReference type="PANTHER" id="PTHR37035:SF2">
    <property type="entry name" value="C3H1-TYPE DOMAIN-CONTAINING PROTEIN"/>
    <property type="match status" value="1"/>
</dbReference>
<feature type="region of interest" description="Disordered" evidence="2">
    <location>
        <begin position="260"/>
        <end position="282"/>
    </location>
</feature>
<dbReference type="InterPro" id="IPR053125">
    <property type="entry name" value="RNA-bd_mRNA_stabilization_reg"/>
</dbReference>
<sequence length="310" mass="34003">MAGGKKGKRRSPQRLLSADSAPPGTFPVIDTLSKMLYIPQSEMLDTLAVHRRGVPTLCRLFLEGRCRQGNLCHQAHANICVVQKLREIALREPTCCRQHFALSDTSGIPPDLRIAVVGKKKGEKLFVCSLDNLAVTRGLRALIRKRFGGTFSEEPVLNVPVSSLCRLHNTCQCCRFGQECNFVHICRQYCMQLKASDTESDAEKSVVAAPIEDDDIFAPTRSPLPLRTRAPSLSNEGDGQLGSTAGQFVFPRPFFINRQQNMGGDASSPGTPRLETSPAMSRSCTSTSLGVVWRHNPYGLMTPTSSVIET</sequence>
<dbReference type="AlphaFoldDB" id="G0UD20"/>
<feature type="compositionally biased region" description="Basic residues" evidence="2">
    <location>
        <begin position="1"/>
        <end position="12"/>
    </location>
</feature>
<dbReference type="PROSITE" id="PS50103">
    <property type="entry name" value="ZF_C3H1"/>
    <property type="match status" value="2"/>
</dbReference>
<dbReference type="InterPro" id="IPR000571">
    <property type="entry name" value="Znf_CCCH"/>
</dbReference>
<reference evidence="4" key="1">
    <citation type="journal article" date="2012" name="Proc. Natl. Acad. Sci. U.S.A.">
        <title>Antigenic diversity is generated by distinct evolutionary mechanisms in African trypanosome species.</title>
        <authorList>
            <person name="Jackson A.P."/>
            <person name="Berry A."/>
            <person name="Aslett M."/>
            <person name="Allison H.C."/>
            <person name="Burton P."/>
            <person name="Vavrova-Anderson J."/>
            <person name="Brown R."/>
            <person name="Browne H."/>
            <person name="Corton N."/>
            <person name="Hauser H."/>
            <person name="Gamble J."/>
            <person name="Gilderthorp R."/>
            <person name="Marcello L."/>
            <person name="McQuillan J."/>
            <person name="Otto T.D."/>
            <person name="Quail M.A."/>
            <person name="Sanders M.J."/>
            <person name="van Tonder A."/>
            <person name="Ginger M.L."/>
            <person name="Field M.C."/>
            <person name="Barry J.D."/>
            <person name="Hertz-Fowler C."/>
            <person name="Berriman M."/>
        </authorList>
    </citation>
    <scope>NUCLEOTIDE SEQUENCE</scope>
    <source>
        <strain evidence="4">Y486</strain>
    </source>
</reference>
<feature type="region of interest" description="Disordered" evidence="2">
    <location>
        <begin position="1"/>
        <end position="22"/>
    </location>
</feature>
<evidence type="ECO:0000256" key="2">
    <source>
        <dbReference type="SAM" id="MobiDB-lite"/>
    </source>
</evidence>
<protein>
    <recommendedName>
        <fullName evidence="3">C3H1-type domain-containing protein</fullName>
    </recommendedName>
</protein>
<dbReference type="OMA" id="CFQAHAN"/>
<keyword evidence="1" id="KW-0863">Zinc-finger</keyword>
<evidence type="ECO:0000259" key="3">
    <source>
        <dbReference type="PROSITE" id="PS50103"/>
    </source>
</evidence>
<dbReference type="EMBL" id="HE573027">
    <property type="protein sequence ID" value="CCC53730.1"/>
    <property type="molecule type" value="Genomic_DNA"/>
</dbReference>
<proteinExistence type="predicted"/>
<keyword evidence="1" id="KW-0862">Zinc</keyword>
<gene>
    <name evidence="4" type="ORF">TVY486_1112140</name>
</gene>
<accession>G0UD20</accession>
<keyword evidence="1" id="KW-0479">Metal-binding</keyword>
<dbReference type="GO" id="GO:0008270">
    <property type="term" value="F:zinc ion binding"/>
    <property type="evidence" value="ECO:0007669"/>
    <property type="project" value="UniProtKB-KW"/>
</dbReference>
<feature type="zinc finger region" description="C3H1-type" evidence="1">
    <location>
        <begin position="160"/>
        <end position="187"/>
    </location>
</feature>
<dbReference type="PANTHER" id="PTHR37035">
    <property type="entry name" value="C3H1-TYPE DOMAIN-CONTAINING PROTEIN-RELATED"/>
    <property type="match status" value="1"/>
</dbReference>